<keyword evidence="4" id="KW-0812">Transmembrane</keyword>
<dbReference type="InterPro" id="IPR020449">
    <property type="entry name" value="Tscrpt_reg_AraC-type_HTH"/>
</dbReference>
<dbReference type="InterPro" id="IPR009057">
    <property type="entry name" value="Homeodomain-like_sf"/>
</dbReference>
<keyword evidence="4" id="KW-0472">Membrane</keyword>
<evidence type="ECO:0000256" key="1">
    <source>
        <dbReference type="ARBA" id="ARBA00023015"/>
    </source>
</evidence>
<keyword evidence="7" id="KW-1185">Reference proteome</keyword>
<evidence type="ECO:0000256" key="3">
    <source>
        <dbReference type="ARBA" id="ARBA00023163"/>
    </source>
</evidence>
<organism evidence="6 7">
    <name type="scientific">Chitinivibrio alkaliphilus ACht1</name>
    <dbReference type="NCBI Taxonomy" id="1313304"/>
    <lineage>
        <taxon>Bacteria</taxon>
        <taxon>Pseudomonadati</taxon>
        <taxon>Fibrobacterota</taxon>
        <taxon>Chitinivibrionia</taxon>
        <taxon>Chitinivibrionales</taxon>
        <taxon>Chitinivibrionaceae</taxon>
        <taxon>Chitinivibrio</taxon>
    </lineage>
</organism>
<evidence type="ECO:0000313" key="7">
    <source>
        <dbReference type="Proteomes" id="UP000017148"/>
    </source>
</evidence>
<keyword evidence="2" id="KW-0238">DNA-binding</keyword>
<accession>U7D661</accession>
<dbReference type="eggNOG" id="COG2207">
    <property type="taxonomic scope" value="Bacteria"/>
</dbReference>
<dbReference type="EMBL" id="ASJR01000013">
    <property type="protein sequence ID" value="ERP31423.1"/>
    <property type="molecule type" value="Genomic_DNA"/>
</dbReference>
<feature type="transmembrane region" description="Helical" evidence="4">
    <location>
        <begin position="7"/>
        <end position="25"/>
    </location>
</feature>
<keyword evidence="1" id="KW-0805">Transcription regulation</keyword>
<evidence type="ECO:0000259" key="5">
    <source>
        <dbReference type="PROSITE" id="PS01124"/>
    </source>
</evidence>
<dbReference type="PROSITE" id="PS00041">
    <property type="entry name" value="HTH_ARAC_FAMILY_1"/>
    <property type="match status" value="1"/>
</dbReference>
<keyword evidence="4" id="KW-1133">Transmembrane helix</keyword>
<dbReference type="PRINTS" id="PR00032">
    <property type="entry name" value="HTHARAC"/>
</dbReference>
<feature type="domain" description="HTH araC/xylS-type" evidence="5">
    <location>
        <begin position="264"/>
        <end position="363"/>
    </location>
</feature>
<dbReference type="GO" id="GO:0003700">
    <property type="term" value="F:DNA-binding transcription factor activity"/>
    <property type="evidence" value="ECO:0007669"/>
    <property type="project" value="InterPro"/>
</dbReference>
<evidence type="ECO:0000256" key="4">
    <source>
        <dbReference type="SAM" id="Phobius"/>
    </source>
</evidence>
<evidence type="ECO:0000313" key="6">
    <source>
        <dbReference type="EMBL" id="ERP31423.1"/>
    </source>
</evidence>
<dbReference type="OrthoDB" id="506156at2"/>
<dbReference type="Proteomes" id="UP000017148">
    <property type="component" value="Unassembled WGS sequence"/>
</dbReference>
<evidence type="ECO:0000256" key="2">
    <source>
        <dbReference type="ARBA" id="ARBA00023125"/>
    </source>
</evidence>
<dbReference type="GO" id="GO:0043565">
    <property type="term" value="F:sequence-specific DNA binding"/>
    <property type="evidence" value="ECO:0007669"/>
    <property type="project" value="InterPro"/>
</dbReference>
<sequence length="367" mass="42978">MKNKPLIIASFSLVVLLITFIFLYTPPLELYPQNQTYLEYGTATAQRERDPYSATLDTMTDHLHFSYIREGTRQISPSLIFHSHDLVRTIDISRYDYVEVTVDPDNTEDFVLSLFMYIPGFSNPALTDTHRPYAMRYRIDSAQEQYSFPIEDFATPARWFGYMDITKEGIPETDWTQMTHIMFDPFEEQRQDQETHEISLKRLRLVSTITPAVLLSLAVTLAFALCSYLLSLFFQTGIRTRRRTQKTEPRYQKVSSGYSRDDSSTLVTFIGENYGNPLMSLDFIRKRLGLNSYQVNEILKDSFDMQYKEYINTIRITEAKRLLRESNKQISDIAEQVGYCYSNSFARIFRKIENMTPNQYRKQTKGQ</sequence>
<gene>
    <name evidence="6" type="ORF">CALK_1622</name>
</gene>
<dbReference type="SUPFAM" id="SSF46689">
    <property type="entry name" value="Homeodomain-like"/>
    <property type="match status" value="1"/>
</dbReference>
<comment type="caution">
    <text evidence="6">The sequence shown here is derived from an EMBL/GenBank/DDBJ whole genome shotgun (WGS) entry which is preliminary data.</text>
</comment>
<dbReference type="PROSITE" id="PS01124">
    <property type="entry name" value="HTH_ARAC_FAMILY_2"/>
    <property type="match status" value="1"/>
</dbReference>
<dbReference type="SMART" id="SM00342">
    <property type="entry name" value="HTH_ARAC"/>
    <property type="match status" value="1"/>
</dbReference>
<protein>
    <submittedName>
        <fullName evidence="6">Transcriptional regulator, AraC family</fullName>
    </submittedName>
</protein>
<dbReference type="AlphaFoldDB" id="U7D661"/>
<dbReference type="Pfam" id="PF12833">
    <property type="entry name" value="HTH_18"/>
    <property type="match status" value="1"/>
</dbReference>
<dbReference type="PANTHER" id="PTHR43280:SF2">
    <property type="entry name" value="HTH-TYPE TRANSCRIPTIONAL REGULATOR EXSA"/>
    <property type="match status" value="1"/>
</dbReference>
<dbReference type="InterPro" id="IPR018060">
    <property type="entry name" value="HTH_AraC"/>
</dbReference>
<dbReference type="Gene3D" id="1.10.10.60">
    <property type="entry name" value="Homeodomain-like"/>
    <property type="match status" value="2"/>
</dbReference>
<dbReference type="RefSeq" id="WP_022637072.1">
    <property type="nucleotide sequence ID" value="NZ_ASJR01000013.1"/>
</dbReference>
<dbReference type="InterPro" id="IPR018062">
    <property type="entry name" value="HTH_AraC-typ_CS"/>
</dbReference>
<proteinExistence type="predicted"/>
<reference evidence="6 7" key="1">
    <citation type="journal article" date="2013" name="Environ. Microbiol.">
        <title>Genome analysis of Chitinivibrio alkaliphilus gen. nov., sp. nov., a novel extremely haloalkaliphilic anaerobic chitinolytic bacterium from the candidate phylum Termite Group 3.</title>
        <authorList>
            <person name="Sorokin D.Y."/>
            <person name="Gumerov V.M."/>
            <person name="Rakitin A.L."/>
            <person name="Beletsky A.V."/>
            <person name="Damste J.S."/>
            <person name="Muyzer G."/>
            <person name="Mardanov A.V."/>
            <person name="Ravin N.V."/>
        </authorList>
    </citation>
    <scope>NUCLEOTIDE SEQUENCE [LARGE SCALE GENOMIC DNA]</scope>
    <source>
        <strain evidence="6 7">ACht1</strain>
    </source>
</reference>
<dbReference type="STRING" id="1313304.CALK_1622"/>
<feature type="transmembrane region" description="Helical" evidence="4">
    <location>
        <begin position="212"/>
        <end position="234"/>
    </location>
</feature>
<dbReference type="PANTHER" id="PTHR43280">
    <property type="entry name" value="ARAC-FAMILY TRANSCRIPTIONAL REGULATOR"/>
    <property type="match status" value="1"/>
</dbReference>
<name>U7D661_9BACT</name>
<keyword evidence="3" id="KW-0804">Transcription</keyword>